<keyword evidence="12" id="KW-0479">Metal-binding</keyword>
<feature type="binding site" evidence="12">
    <location>
        <position position="323"/>
    </location>
    <ligand>
        <name>K(+)</name>
        <dbReference type="ChEBI" id="CHEBI:29103"/>
    </ligand>
</feature>
<dbReference type="InterPro" id="IPR004772">
    <property type="entry name" value="TrkH"/>
</dbReference>
<evidence type="ECO:0000256" key="11">
    <source>
        <dbReference type="ARBA" id="ARBA00023136"/>
    </source>
</evidence>
<keyword evidence="6" id="KW-0633">Potassium transport</keyword>
<dbReference type="Proteomes" id="UP000001880">
    <property type="component" value="Chromosome"/>
</dbReference>
<evidence type="ECO:0000256" key="12">
    <source>
        <dbReference type="PIRSR" id="PIRSR006247-1"/>
    </source>
</evidence>
<keyword evidence="5" id="KW-0997">Cell inner membrane</keyword>
<proteinExistence type="inferred from homology"/>
<feature type="binding site" evidence="12">
    <location>
        <position position="222"/>
    </location>
    <ligand>
        <name>K(+)</name>
        <dbReference type="ChEBI" id="CHEBI:29103"/>
    </ligand>
</feature>
<evidence type="ECO:0000313" key="15">
    <source>
        <dbReference type="Proteomes" id="UP000001880"/>
    </source>
</evidence>
<accession>D0LVM2</accession>
<dbReference type="GO" id="GO:0046872">
    <property type="term" value="F:metal ion binding"/>
    <property type="evidence" value="ECO:0007669"/>
    <property type="project" value="UniProtKB-KW"/>
</dbReference>
<dbReference type="PANTHER" id="PTHR32024:SF2">
    <property type="entry name" value="TRK SYSTEM POTASSIUM UPTAKE PROTEIN TRKG-RELATED"/>
    <property type="match status" value="1"/>
</dbReference>
<feature type="transmembrane region" description="Helical" evidence="13">
    <location>
        <begin position="402"/>
        <end position="423"/>
    </location>
</feature>
<feature type="binding site" evidence="12">
    <location>
        <position position="113"/>
    </location>
    <ligand>
        <name>K(+)</name>
        <dbReference type="ChEBI" id="CHEBI:29103"/>
    </ligand>
</feature>
<feature type="transmembrane region" description="Helical" evidence="13">
    <location>
        <begin position="340"/>
        <end position="362"/>
    </location>
</feature>
<evidence type="ECO:0000256" key="7">
    <source>
        <dbReference type="ARBA" id="ARBA00022692"/>
    </source>
</evidence>
<sequence length="491" mass="52334">MRAGVLQRITSRLLGFAVFSLVVPMLVGLLAGDGVWWAFAIPAVFGAMASYGFARLPAAREASTSTLRRREGFVAVCLGWSVLVLLAAVAFSLTGAFPGFAEAFFESMSGFTTTGASVITNIEGLPASVLFMRSFSHWIGGMGIIVLSVAILPELGVGGMQLFSAESSGIESDKLAPRIAATSRRLWSIYVAITAVQALLLLVGGMSFFDAINHAMSTIGTGGFSTKNSSVASFDSLYAEMVILVFMFISGISFTLQFRAVLDLRAGRLPSKLLGSPEVRLYTFVTLGATAVVTLSLLFGNIYETVGESLRYASFQVVSIITTTGFGTADFALWPPATQLLLVILMLIGGCAGSTAGGFKYVRLYMVAQHARIQMRRLIRPRLVQTMHLGRREISHETTESVLGYSLLYTGALLVGSLGMTLLGMDLISGTTAAVSALNSIGPGLGSVGPAQNFGHVHDLGLYLLSIGMLLGRLEIYPVLVLFTAHFWRRG</sequence>
<evidence type="ECO:0000313" key="14">
    <source>
        <dbReference type="EMBL" id="ACY17583.1"/>
    </source>
</evidence>
<evidence type="ECO:0000256" key="5">
    <source>
        <dbReference type="ARBA" id="ARBA00022519"/>
    </source>
</evidence>
<organism evidence="14 15">
    <name type="scientific">Haliangium ochraceum (strain DSM 14365 / JCM 11303 / SMP-2)</name>
    <dbReference type="NCBI Taxonomy" id="502025"/>
    <lineage>
        <taxon>Bacteria</taxon>
        <taxon>Pseudomonadati</taxon>
        <taxon>Myxococcota</taxon>
        <taxon>Polyangia</taxon>
        <taxon>Haliangiales</taxon>
        <taxon>Kofleriaceae</taxon>
        <taxon>Haliangium</taxon>
    </lineage>
</organism>
<keyword evidence="15" id="KW-1185">Reference proteome</keyword>
<protein>
    <submittedName>
        <fullName evidence="14">Cation transporter</fullName>
    </submittedName>
</protein>
<keyword evidence="11 13" id="KW-0472">Membrane</keyword>
<evidence type="ECO:0000256" key="3">
    <source>
        <dbReference type="ARBA" id="ARBA00022448"/>
    </source>
</evidence>
<feature type="transmembrane region" description="Helical" evidence="13">
    <location>
        <begin position="12"/>
        <end position="30"/>
    </location>
</feature>
<name>D0LVM2_HALO1</name>
<comment type="subcellular location">
    <subcellularLocation>
        <location evidence="1">Cell inner membrane</location>
        <topology evidence="1">Multi-pass membrane protein</topology>
    </subcellularLocation>
</comment>
<dbReference type="OrthoDB" id="9810952at2"/>
<keyword evidence="8 12" id="KW-0630">Potassium</keyword>
<feature type="transmembrane region" description="Helical" evidence="13">
    <location>
        <begin position="462"/>
        <end position="488"/>
    </location>
</feature>
<evidence type="ECO:0000256" key="9">
    <source>
        <dbReference type="ARBA" id="ARBA00022989"/>
    </source>
</evidence>
<dbReference type="PANTHER" id="PTHR32024">
    <property type="entry name" value="TRK SYSTEM POTASSIUM UPTAKE PROTEIN TRKG-RELATED"/>
    <property type="match status" value="1"/>
</dbReference>
<dbReference type="KEGG" id="hoh:Hoch_5095"/>
<feature type="transmembrane region" description="Helical" evidence="13">
    <location>
        <begin position="36"/>
        <end position="53"/>
    </location>
</feature>
<keyword evidence="9 13" id="KW-1133">Transmembrane helix</keyword>
<evidence type="ECO:0000256" key="10">
    <source>
        <dbReference type="ARBA" id="ARBA00023065"/>
    </source>
</evidence>
<feature type="transmembrane region" description="Helical" evidence="13">
    <location>
        <begin position="73"/>
        <end position="97"/>
    </location>
</feature>
<reference evidence="14 15" key="1">
    <citation type="journal article" date="2010" name="Stand. Genomic Sci.">
        <title>Complete genome sequence of Haliangium ochraceum type strain (SMP-2).</title>
        <authorList>
            <consortium name="US DOE Joint Genome Institute (JGI-PGF)"/>
            <person name="Ivanova N."/>
            <person name="Daum C."/>
            <person name="Lang E."/>
            <person name="Abt B."/>
            <person name="Kopitz M."/>
            <person name="Saunders E."/>
            <person name="Lapidus A."/>
            <person name="Lucas S."/>
            <person name="Glavina Del Rio T."/>
            <person name="Nolan M."/>
            <person name="Tice H."/>
            <person name="Copeland A."/>
            <person name="Cheng J.F."/>
            <person name="Chen F."/>
            <person name="Bruce D."/>
            <person name="Goodwin L."/>
            <person name="Pitluck S."/>
            <person name="Mavromatis K."/>
            <person name="Pati A."/>
            <person name="Mikhailova N."/>
            <person name="Chen A."/>
            <person name="Palaniappan K."/>
            <person name="Land M."/>
            <person name="Hauser L."/>
            <person name="Chang Y.J."/>
            <person name="Jeffries C.D."/>
            <person name="Detter J.C."/>
            <person name="Brettin T."/>
            <person name="Rohde M."/>
            <person name="Goker M."/>
            <person name="Bristow J."/>
            <person name="Markowitz V."/>
            <person name="Eisen J.A."/>
            <person name="Hugenholtz P."/>
            <person name="Kyrpides N.C."/>
            <person name="Klenk H.P."/>
        </authorList>
    </citation>
    <scope>NUCLEOTIDE SEQUENCE [LARGE SCALE GENOMIC DNA]</scope>
    <source>
        <strain evidence="15">DSM 14365 / CIP 107738 / JCM 11303 / AJ 13395 / SMP-2</strain>
    </source>
</reference>
<evidence type="ECO:0000256" key="6">
    <source>
        <dbReference type="ARBA" id="ARBA00022538"/>
    </source>
</evidence>
<evidence type="ECO:0000256" key="13">
    <source>
        <dbReference type="SAM" id="Phobius"/>
    </source>
</evidence>
<keyword evidence="7 13" id="KW-0812">Transmembrane</keyword>
<dbReference type="Pfam" id="PF02386">
    <property type="entry name" value="TrkH"/>
    <property type="match status" value="1"/>
</dbReference>
<evidence type="ECO:0000256" key="8">
    <source>
        <dbReference type="ARBA" id="ARBA00022958"/>
    </source>
</evidence>
<dbReference type="PIRSF" id="PIRSF006247">
    <property type="entry name" value="TrkH"/>
    <property type="match status" value="1"/>
</dbReference>
<feature type="transmembrane region" description="Helical" evidence="13">
    <location>
        <begin position="237"/>
        <end position="258"/>
    </location>
</feature>
<evidence type="ECO:0000256" key="2">
    <source>
        <dbReference type="ARBA" id="ARBA00009137"/>
    </source>
</evidence>
<keyword evidence="10" id="KW-0406">Ion transport</keyword>
<feature type="binding site" evidence="12">
    <location>
        <position position="114"/>
    </location>
    <ligand>
        <name>K(+)</name>
        <dbReference type="ChEBI" id="CHEBI:29103"/>
    </ligand>
</feature>
<evidence type="ECO:0000256" key="1">
    <source>
        <dbReference type="ARBA" id="ARBA00004429"/>
    </source>
</evidence>
<dbReference type="GO" id="GO:0005886">
    <property type="term" value="C:plasma membrane"/>
    <property type="evidence" value="ECO:0007669"/>
    <property type="project" value="UniProtKB-SubCell"/>
</dbReference>
<feature type="transmembrane region" description="Helical" evidence="13">
    <location>
        <begin position="186"/>
        <end position="209"/>
    </location>
</feature>
<dbReference type="GO" id="GO:0015379">
    <property type="term" value="F:potassium:chloride symporter activity"/>
    <property type="evidence" value="ECO:0007669"/>
    <property type="project" value="InterPro"/>
</dbReference>
<gene>
    <name evidence="14" type="ordered locus">Hoch_5095</name>
</gene>
<dbReference type="HOGENOM" id="CLU_030708_0_2_7"/>
<dbReference type="eggNOG" id="COG0168">
    <property type="taxonomic scope" value="Bacteria"/>
</dbReference>
<dbReference type="InterPro" id="IPR003445">
    <property type="entry name" value="Cat_transpt"/>
</dbReference>
<keyword evidence="3" id="KW-0813">Transport</keyword>
<evidence type="ECO:0000256" key="4">
    <source>
        <dbReference type="ARBA" id="ARBA00022475"/>
    </source>
</evidence>
<dbReference type="AlphaFoldDB" id="D0LVM2"/>
<keyword evidence="4" id="KW-1003">Cell membrane</keyword>
<comment type="similarity">
    <text evidence="2">Belongs to the TrkH potassium transport family.</text>
</comment>
<feature type="binding site" evidence="12">
    <location>
        <position position="324"/>
    </location>
    <ligand>
        <name>K(+)</name>
        <dbReference type="ChEBI" id="CHEBI:29103"/>
    </ligand>
</feature>
<dbReference type="RefSeq" id="WP_012830175.1">
    <property type="nucleotide sequence ID" value="NC_013440.1"/>
</dbReference>
<feature type="transmembrane region" description="Helical" evidence="13">
    <location>
        <begin position="138"/>
        <end position="165"/>
    </location>
</feature>
<feature type="transmembrane region" description="Helical" evidence="13">
    <location>
        <begin position="279"/>
        <end position="303"/>
    </location>
</feature>
<dbReference type="STRING" id="502025.Hoch_5095"/>
<dbReference type="EMBL" id="CP001804">
    <property type="protein sequence ID" value="ACY17583.1"/>
    <property type="molecule type" value="Genomic_DNA"/>
</dbReference>